<name>A0AAD9HMQ6_9PEZI</name>
<reference evidence="2" key="1">
    <citation type="submission" date="2021-06" db="EMBL/GenBank/DDBJ databases">
        <title>Comparative genomics, transcriptomics and evolutionary studies reveal genomic signatures of adaptation to plant cell wall in hemibiotrophic fungi.</title>
        <authorList>
            <consortium name="DOE Joint Genome Institute"/>
            <person name="Baroncelli R."/>
            <person name="Diaz J.F."/>
            <person name="Benocci T."/>
            <person name="Peng M."/>
            <person name="Battaglia E."/>
            <person name="Haridas S."/>
            <person name="Andreopoulos W."/>
            <person name="Labutti K."/>
            <person name="Pangilinan J."/>
            <person name="Floch G.L."/>
            <person name="Makela M.R."/>
            <person name="Henrissat B."/>
            <person name="Grigoriev I.V."/>
            <person name="Crouch J.A."/>
            <person name="De Vries R.P."/>
            <person name="Sukno S.A."/>
            <person name="Thon M.R."/>
        </authorList>
    </citation>
    <scope>NUCLEOTIDE SEQUENCE</scope>
    <source>
        <strain evidence="2">MAFF235873</strain>
    </source>
</reference>
<dbReference type="InterPro" id="IPR036249">
    <property type="entry name" value="Thioredoxin-like_sf"/>
</dbReference>
<feature type="signal peptide" evidence="1">
    <location>
        <begin position="1"/>
        <end position="21"/>
    </location>
</feature>
<proteinExistence type="predicted"/>
<evidence type="ECO:0008006" key="4">
    <source>
        <dbReference type="Google" id="ProtNLM"/>
    </source>
</evidence>
<organism evidence="2 3">
    <name type="scientific">Colletotrichum zoysiae</name>
    <dbReference type="NCBI Taxonomy" id="1216348"/>
    <lineage>
        <taxon>Eukaryota</taxon>
        <taxon>Fungi</taxon>
        <taxon>Dikarya</taxon>
        <taxon>Ascomycota</taxon>
        <taxon>Pezizomycotina</taxon>
        <taxon>Sordariomycetes</taxon>
        <taxon>Hypocreomycetidae</taxon>
        <taxon>Glomerellales</taxon>
        <taxon>Glomerellaceae</taxon>
        <taxon>Colletotrichum</taxon>
        <taxon>Colletotrichum graminicola species complex</taxon>
    </lineage>
</organism>
<sequence>MAFSTLLRVSLWVTLLTGVASQEQVPLSIKTPVPKTQEIRLIACKCLGHLNDSQLTPSESRPLEAEWKAAQSATEFPMAWIDDPADKLCADLSEHPSIRLLCDGQPRVEYHGPRTSDEILRFLGRVERSSQGPVAKLSAEDVDSFKNVDDFVCIGHLSDATARQAFEAVASKYWTEFTFGVVDSPDAEVVCHKRDDESTHTRPADDGLEAWVVETSRPVIAELTRSNHQRLLDRGWPMVYIFSPSPQARASIRGDLHAFAKKQYSSLTAVTVDPTYFPELPAKLGLNPAEDGYPAGAVHQLSNGRVYPYPKGRALTPRELQGWGLDVWQGRVRPWTPPGQEPEKVSGVRIAATRNLKVKNIPGLKIRVGGRDEL</sequence>
<dbReference type="AlphaFoldDB" id="A0AAD9HMQ6"/>
<dbReference type="EMBL" id="MU842836">
    <property type="protein sequence ID" value="KAK2031855.1"/>
    <property type="molecule type" value="Genomic_DNA"/>
</dbReference>
<dbReference type="Gene3D" id="3.40.30.10">
    <property type="entry name" value="Glutaredoxin"/>
    <property type="match status" value="1"/>
</dbReference>
<evidence type="ECO:0000256" key="1">
    <source>
        <dbReference type="SAM" id="SignalP"/>
    </source>
</evidence>
<accession>A0AAD9HMQ6</accession>
<feature type="chain" id="PRO_5042136871" description="Protein disulfide-isomerase" evidence="1">
    <location>
        <begin position="22"/>
        <end position="374"/>
    </location>
</feature>
<dbReference type="SUPFAM" id="SSF52833">
    <property type="entry name" value="Thioredoxin-like"/>
    <property type="match status" value="1"/>
</dbReference>
<evidence type="ECO:0000313" key="2">
    <source>
        <dbReference type="EMBL" id="KAK2031855.1"/>
    </source>
</evidence>
<protein>
    <recommendedName>
        <fullName evidence="4">Protein disulfide-isomerase</fullName>
    </recommendedName>
</protein>
<keyword evidence="3" id="KW-1185">Reference proteome</keyword>
<evidence type="ECO:0000313" key="3">
    <source>
        <dbReference type="Proteomes" id="UP001232148"/>
    </source>
</evidence>
<comment type="caution">
    <text evidence="2">The sequence shown here is derived from an EMBL/GenBank/DDBJ whole genome shotgun (WGS) entry which is preliminary data.</text>
</comment>
<dbReference type="Proteomes" id="UP001232148">
    <property type="component" value="Unassembled WGS sequence"/>
</dbReference>
<gene>
    <name evidence="2" type="ORF">LX32DRAFT_671416</name>
</gene>
<dbReference type="Pfam" id="PF13848">
    <property type="entry name" value="Thioredoxin_6"/>
    <property type="match status" value="1"/>
</dbReference>
<keyword evidence="1" id="KW-0732">Signal</keyword>